<dbReference type="GO" id="GO:0007417">
    <property type="term" value="P:central nervous system development"/>
    <property type="evidence" value="ECO:0007669"/>
    <property type="project" value="TreeGrafter"/>
</dbReference>
<organism evidence="7 8">
    <name type="scientific">Colius striatus</name>
    <name type="common">Speckled mousebird</name>
    <dbReference type="NCBI Taxonomy" id="57412"/>
    <lineage>
        <taxon>Eukaryota</taxon>
        <taxon>Metazoa</taxon>
        <taxon>Chordata</taxon>
        <taxon>Craniata</taxon>
        <taxon>Vertebrata</taxon>
        <taxon>Euteleostomi</taxon>
        <taxon>Archelosauria</taxon>
        <taxon>Archosauria</taxon>
        <taxon>Dinosauria</taxon>
        <taxon>Saurischia</taxon>
        <taxon>Theropoda</taxon>
        <taxon>Coelurosauria</taxon>
        <taxon>Aves</taxon>
        <taxon>Neognathae</taxon>
        <taxon>Neoaves</taxon>
        <taxon>Telluraves</taxon>
        <taxon>Coraciimorphae</taxon>
        <taxon>Coliiformes</taxon>
        <taxon>Coliidae</taxon>
        <taxon>Colius</taxon>
    </lineage>
</organism>
<dbReference type="GO" id="GO:0045202">
    <property type="term" value="C:synapse"/>
    <property type="evidence" value="ECO:0007669"/>
    <property type="project" value="TreeGrafter"/>
</dbReference>
<feature type="non-terminal residue" evidence="7">
    <location>
        <position position="158"/>
    </location>
</feature>
<feature type="domain" description="Link" evidence="6">
    <location>
        <begin position="1"/>
        <end position="50"/>
    </location>
</feature>
<proteinExistence type="predicted"/>
<keyword evidence="4 5" id="KW-1015">Disulfide bond</keyword>
<evidence type="ECO:0000256" key="2">
    <source>
        <dbReference type="ARBA" id="ARBA00022525"/>
    </source>
</evidence>
<dbReference type="GO" id="GO:0001501">
    <property type="term" value="P:skeletal system development"/>
    <property type="evidence" value="ECO:0007669"/>
    <property type="project" value="TreeGrafter"/>
</dbReference>
<keyword evidence="3" id="KW-0677">Repeat</keyword>
<evidence type="ECO:0000313" key="7">
    <source>
        <dbReference type="EMBL" id="KFP29540.1"/>
    </source>
</evidence>
<dbReference type="PANTHER" id="PTHR22804:SF8">
    <property type="entry name" value="HYALURONAN AND PROTEOGLYCAN LINK PROTEIN 2"/>
    <property type="match status" value="1"/>
</dbReference>
<dbReference type="AlphaFoldDB" id="A0A091JXU6"/>
<dbReference type="GO" id="GO:0010001">
    <property type="term" value="P:glial cell differentiation"/>
    <property type="evidence" value="ECO:0007669"/>
    <property type="project" value="TreeGrafter"/>
</dbReference>
<sequence length="158" mass="17598">HEAKRACEQQDSRLATYQQLYKAWTEGLDWCNAGWILDGTVHYPIINSREPPLGICSPTTSPSTPTGQVYFIRGHLNFKEAGQACHNHGAAIAKVGQLYSAWKFSQLDRCDGGWLADGSVRYPITTPRQRCGGLPEPGVRSFGFPSKELRIYGTYCFV</sequence>
<comment type="caution">
    <text evidence="5">Lacks conserved residue(s) required for the propagation of feature annotation.</text>
</comment>
<feature type="disulfide bond" evidence="5">
    <location>
        <begin position="110"/>
        <end position="131"/>
    </location>
</feature>
<dbReference type="PRINTS" id="PR01265">
    <property type="entry name" value="LINKMODULE"/>
</dbReference>
<dbReference type="Proteomes" id="UP000053615">
    <property type="component" value="Unassembled WGS sequence"/>
</dbReference>
<dbReference type="CDD" id="cd03519">
    <property type="entry name" value="Link_domain_HAPLN_module_2"/>
    <property type="match status" value="1"/>
</dbReference>
<dbReference type="SUPFAM" id="SSF56436">
    <property type="entry name" value="C-type lectin-like"/>
    <property type="match status" value="2"/>
</dbReference>
<dbReference type="Gene3D" id="3.10.100.10">
    <property type="entry name" value="Mannose-Binding Protein A, subunit A"/>
    <property type="match status" value="2"/>
</dbReference>
<feature type="domain" description="Link" evidence="6">
    <location>
        <begin position="63"/>
        <end position="158"/>
    </location>
</feature>
<dbReference type="EMBL" id="KK536417">
    <property type="protein sequence ID" value="KFP29540.1"/>
    <property type="molecule type" value="Genomic_DNA"/>
</dbReference>
<reference evidence="7 8" key="1">
    <citation type="submission" date="2014-04" db="EMBL/GenBank/DDBJ databases">
        <title>Genome evolution of avian class.</title>
        <authorList>
            <person name="Zhang G."/>
            <person name="Li C."/>
        </authorList>
    </citation>
    <scope>NUCLEOTIDE SEQUENCE [LARGE SCALE GENOMIC DNA]</scope>
    <source>
        <strain evidence="7">BGI_N325</strain>
    </source>
</reference>
<feature type="non-terminal residue" evidence="7">
    <location>
        <position position="1"/>
    </location>
</feature>
<evidence type="ECO:0000259" key="6">
    <source>
        <dbReference type="PROSITE" id="PS50963"/>
    </source>
</evidence>
<evidence type="ECO:0000256" key="3">
    <source>
        <dbReference type="ARBA" id="ARBA00022737"/>
    </source>
</evidence>
<dbReference type="PANTHER" id="PTHR22804">
    <property type="entry name" value="AGGRECAN/VERSICAN PROTEOGLYCAN"/>
    <property type="match status" value="1"/>
</dbReference>
<keyword evidence="8" id="KW-1185">Reference proteome</keyword>
<dbReference type="GO" id="GO:0005615">
    <property type="term" value="C:extracellular space"/>
    <property type="evidence" value="ECO:0007669"/>
    <property type="project" value="TreeGrafter"/>
</dbReference>
<protein>
    <submittedName>
        <fullName evidence="7">Hyaluronan and proteoglycan link protein 2</fullName>
    </submittedName>
</protein>
<evidence type="ECO:0000313" key="8">
    <source>
        <dbReference type="Proteomes" id="UP000053615"/>
    </source>
</evidence>
<dbReference type="InterPro" id="IPR016186">
    <property type="entry name" value="C-type_lectin-like/link_sf"/>
</dbReference>
<dbReference type="InterPro" id="IPR050691">
    <property type="entry name" value="Hyaluronan_bind_Proteoglycan"/>
</dbReference>
<dbReference type="InterPro" id="IPR000538">
    <property type="entry name" value="Link_dom"/>
</dbReference>
<dbReference type="FunFam" id="3.10.100.10:FF:000001">
    <property type="entry name" value="Hyaluronan proteoglycan link protein 1"/>
    <property type="match status" value="1"/>
</dbReference>
<dbReference type="PROSITE" id="PS50963">
    <property type="entry name" value="LINK_2"/>
    <property type="match status" value="2"/>
</dbReference>
<dbReference type="GO" id="GO:0002052">
    <property type="term" value="P:positive regulation of neuroblast proliferation"/>
    <property type="evidence" value="ECO:0007669"/>
    <property type="project" value="TreeGrafter"/>
</dbReference>
<dbReference type="GO" id="GO:0007155">
    <property type="term" value="P:cell adhesion"/>
    <property type="evidence" value="ECO:0007669"/>
    <property type="project" value="InterPro"/>
</dbReference>
<dbReference type="InterPro" id="IPR016187">
    <property type="entry name" value="CTDL_fold"/>
</dbReference>
<dbReference type="SMART" id="SM00445">
    <property type="entry name" value="LINK"/>
    <property type="match status" value="2"/>
</dbReference>
<evidence type="ECO:0000256" key="1">
    <source>
        <dbReference type="ARBA" id="ARBA00004613"/>
    </source>
</evidence>
<dbReference type="GO" id="GO:0005540">
    <property type="term" value="F:hyaluronic acid binding"/>
    <property type="evidence" value="ECO:0007669"/>
    <property type="project" value="InterPro"/>
</dbReference>
<evidence type="ECO:0000256" key="5">
    <source>
        <dbReference type="PROSITE-ProRule" id="PRU00323"/>
    </source>
</evidence>
<keyword evidence="2" id="KW-0964">Secreted</keyword>
<name>A0A091JXU6_COLST</name>
<accession>A0A091JXU6</accession>
<gene>
    <name evidence="7" type="ORF">N325_08326</name>
</gene>
<comment type="subcellular location">
    <subcellularLocation>
        <location evidence="1">Secreted</location>
    </subcellularLocation>
</comment>
<evidence type="ECO:0000256" key="4">
    <source>
        <dbReference type="ARBA" id="ARBA00023157"/>
    </source>
</evidence>
<dbReference type="GO" id="GO:0072534">
    <property type="term" value="C:perineuronal net"/>
    <property type="evidence" value="ECO:0007669"/>
    <property type="project" value="TreeGrafter"/>
</dbReference>
<dbReference type="Pfam" id="PF00193">
    <property type="entry name" value="Xlink"/>
    <property type="match status" value="2"/>
</dbReference>